<name>A0A093V5A2_TALMA</name>
<feature type="transmembrane region" description="Helical" evidence="1">
    <location>
        <begin position="426"/>
        <end position="451"/>
    </location>
</feature>
<dbReference type="eggNOG" id="ENOG502S2KS">
    <property type="taxonomic scope" value="Eukaryota"/>
</dbReference>
<evidence type="ECO:0000313" key="2">
    <source>
        <dbReference type="EMBL" id="KFX45144.1"/>
    </source>
</evidence>
<evidence type="ECO:0000256" key="1">
    <source>
        <dbReference type="SAM" id="Phobius"/>
    </source>
</evidence>
<comment type="caution">
    <text evidence="2">The sequence shown here is derived from an EMBL/GenBank/DDBJ whole genome shotgun (WGS) entry which is preliminary data.</text>
</comment>
<protein>
    <submittedName>
        <fullName evidence="2">Uncharacterized protein</fullName>
    </submittedName>
</protein>
<sequence length="511" mass="57959">MPEPNWVLEDIRFDLWYHLGYGATHFLGAEQLLLSRYQKVLSKAFGISSVTFSRFVVMWNTKITLMYYTLSKDWECPRNILSNLEYFFVTRKPGATSYGDDPEESVCRLYHLMSLSDQDYHRLVKKDMEKFRQAEGFFCLIRDFENEETDPIARKNIYIQIMKHIKCPGDLHRAFERDELREFAQKSGMEGSAYLKGLLRGHLLHSFLDFPSDLIAHTIPSLLNPCACVSLYSEVVEEEGIPCFGLGLIGSLRSLHHSTPLPQTGRGGWELLNSGRSDIPGNIITTSTTMAPQEWDLLLPNANRQTGRNYTGILTKTIVYGLTLLLFLIAYAFTILSIILPNWVSYNSEKPPLHYSYGLHRRCSSLTDICEPFPQYEDCHGEDRYFCSMWRSVGFLMTFAVVLMSLGIVAYVIILSGGKKLRETGWGVLSTIIVLSVAVQVASMALVAYLFDNDERFFIGWQLDKSFAFCTVSWCISLFCAATVVVAARTLPPEGGYELVPGFGHDAEEVN</sequence>
<dbReference type="AlphaFoldDB" id="A0A093V5A2"/>
<accession>A0A093V5A2</accession>
<keyword evidence="1" id="KW-0812">Transmembrane</keyword>
<feature type="transmembrane region" description="Helical" evidence="1">
    <location>
        <begin position="393"/>
        <end position="414"/>
    </location>
</feature>
<organism evidence="2">
    <name type="scientific">Talaromyces marneffei PM1</name>
    <dbReference type="NCBI Taxonomy" id="1077442"/>
    <lineage>
        <taxon>Eukaryota</taxon>
        <taxon>Fungi</taxon>
        <taxon>Dikarya</taxon>
        <taxon>Ascomycota</taxon>
        <taxon>Pezizomycotina</taxon>
        <taxon>Eurotiomycetes</taxon>
        <taxon>Eurotiomycetidae</taxon>
        <taxon>Eurotiales</taxon>
        <taxon>Trichocomaceae</taxon>
        <taxon>Talaromyces</taxon>
        <taxon>Talaromyces sect. Talaromyces</taxon>
    </lineage>
</organism>
<gene>
    <name evidence="2" type="ORF">GQ26_0240100</name>
</gene>
<proteinExistence type="predicted"/>
<dbReference type="HOGENOM" id="CLU_533378_0_0_1"/>
<dbReference type="Gene3D" id="1.20.140.150">
    <property type="match status" value="1"/>
</dbReference>
<feature type="transmembrane region" description="Helical" evidence="1">
    <location>
        <begin position="466"/>
        <end position="488"/>
    </location>
</feature>
<keyword evidence="1" id="KW-1133">Transmembrane helix</keyword>
<keyword evidence="1" id="KW-0472">Membrane</keyword>
<feature type="transmembrane region" description="Helical" evidence="1">
    <location>
        <begin position="318"/>
        <end position="340"/>
    </location>
</feature>
<dbReference type="EMBL" id="JPOX01000024">
    <property type="protein sequence ID" value="KFX45144.1"/>
    <property type="molecule type" value="Genomic_DNA"/>
</dbReference>
<feature type="transmembrane region" description="Helical" evidence="1">
    <location>
        <begin position="15"/>
        <end position="34"/>
    </location>
</feature>
<reference evidence="2" key="1">
    <citation type="journal article" date="2014" name="PLoS Genet.">
        <title>Signature Gene Expression Reveals Novel Clues to the Molecular Mechanisms of Dimorphic Transition in Penicillium marneffei.</title>
        <authorList>
            <person name="Yang E."/>
            <person name="Wang G."/>
            <person name="Cai J."/>
            <person name="Woo P.C."/>
            <person name="Lau S.K."/>
            <person name="Yuen K.-Y."/>
            <person name="Chow W.-N."/>
            <person name="Lin X."/>
        </authorList>
    </citation>
    <scope>NUCLEOTIDE SEQUENCE [LARGE SCALE GENOMIC DNA]</scope>
    <source>
        <strain evidence="2">PM1</strain>
    </source>
</reference>